<keyword evidence="2" id="KW-1185">Reference proteome</keyword>
<dbReference type="Proteomes" id="UP001172457">
    <property type="component" value="Chromosome 3"/>
</dbReference>
<evidence type="ECO:0000313" key="1">
    <source>
        <dbReference type="EMBL" id="KAJ9559400.1"/>
    </source>
</evidence>
<reference evidence="1" key="1">
    <citation type="submission" date="2023-03" db="EMBL/GenBank/DDBJ databases">
        <title>Chromosome-scale reference genome and RAD-based genetic map of yellow starthistle (Centaurea solstitialis) reveal putative structural variation and QTLs associated with invader traits.</title>
        <authorList>
            <person name="Reatini B."/>
            <person name="Cang F.A."/>
            <person name="Jiang Q."/>
            <person name="Mckibben M.T.W."/>
            <person name="Barker M.S."/>
            <person name="Rieseberg L.H."/>
            <person name="Dlugosch K.M."/>
        </authorList>
    </citation>
    <scope>NUCLEOTIDE SEQUENCE</scope>
    <source>
        <strain evidence="1">CAN-66</strain>
        <tissue evidence="1">Leaf</tissue>
    </source>
</reference>
<accession>A0AA38WNX1</accession>
<comment type="caution">
    <text evidence="1">The sequence shown here is derived from an EMBL/GenBank/DDBJ whole genome shotgun (WGS) entry which is preliminary data.</text>
</comment>
<sequence>MGRRNVAGEDDRMAGKVTGEGFWLSNVDRKKCLMLSAEVALYNSSNDKFFNRKTSPQSRMYS</sequence>
<dbReference type="EMBL" id="JARYMX010000003">
    <property type="protein sequence ID" value="KAJ9559400.1"/>
    <property type="molecule type" value="Genomic_DNA"/>
</dbReference>
<dbReference type="AlphaFoldDB" id="A0AA38WNX1"/>
<protein>
    <submittedName>
        <fullName evidence="1">Uncharacterized protein</fullName>
    </submittedName>
</protein>
<organism evidence="1 2">
    <name type="scientific">Centaurea solstitialis</name>
    <name type="common">yellow star-thistle</name>
    <dbReference type="NCBI Taxonomy" id="347529"/>
    <lineage>
        <taxon>Eukaryota</taxon>
        <taxon>Viridiplantae</taxon>
        <taxon>Streptophyta</taxon>
        <taxon>Embryophyta</taxon>
        <taxon>Tracheophyta</taxon>
        <taxon>Spermatophyta</taxon>
        <taxon>Magnoliopsida</taxon>
        <taxon>eudicotyledons</taxon>
        <taxon>Gunneridae</taxon>
        <taxon>Pentapetalae</taxon>
        <taxon>asterids</taxon>
        <taxon>campanulids</taxon>
        <taxon>Asterales</taxon>
        <taxon>Asteraceae</taxon>
        <taxon>Carduoideae</taxon>
        <taxon>Cardueae</taxon>
        <taxon>Centaureinae</taxon>
        <taxon>Centaurea</taxon>
    </lineage>
</organism>
<name>A0AA38WNX1_9ASTR</name>
<evidence type="ECO:0000313" key="2">
    <source>
        <dbReference type="Proteomes" id="UP001172457"/>
    </source>
</evidence>
<gene>
    <name evidence="1" type="ORF">OSB04_014014</name>
</gene>
<proteinExistence type="predicted"/>